<reference evidence="2 3" key="1">
    <citation type="submission" date="2018-04" db="EMBL/GenBank/DDBJ databases">
        <title>Genomic Encyclopedia of Type Strains, Phase IV (KMG-IV): sequencing the most valuable type-strain genomes for metagenomic binning, comparative biology and taxonomic classification.</title>
        <authorList>
            <person name="Goeker M."/>
        </authorList>
    </citation>
    <scope>NUCLEOTIDE SEQUENCE [LARGE SCALE GENOMIC DNA]</scope>
    <source>
        <strain evidence="2 3">DSM 14823</strain>
    </source>
</reference>
<dbReference type="InterPro" id="IPR036291">
    <property type="entry name" value="NAD(P)-bd_dom_sf"/>
</dbReference>
<name>A0A2U1BB00_9BACT</name>
<evidence type="ECO:0000313" key="2">
    <source>
        <dbReference type="EMBL" id="PVY45822.1"/>
    </source>
</evidence>
<organism evidence="2 3">
    <name type="scientific">Victivallis vadensis</name>
    <dbReference type="NCBI Taxonomy" id="172901"/>
    <lineage>
        <taxon>Bacteria</taxon>
        <taxon>Pseudomonadati</taxon>
        <taxon>Lentisphaerota</taxon>
        <taxon>Lentisphaeria</taxon>
        <taxon>Victivallales</taxon>
        <taxon>Victivallaceae</taxon>
        <taxon>Victivallis</taxon>
    </lineage>
</organism>
<keyword evidence="3" id="KW-1185">Reference proteome</keyword>
<evidence type="ECO:0000313" key="3">
    <source>
        <dbReference type="Proteomes" id="UP000245959"/>
    </source>
</evidence>
<gene>
    <name evidence="2" type="ORF">C8D82_10111</name>
</gene>
<feature type="domain" description="Thioester reductase (TE)" evidence="1">
    <location>
        <begin position="6"/>
        <end position="260"/>
    </location>
</feature>
<dbReference type="PANTHER" id="PTHR43000">
    <property type="entry name" value="DTDP-D-GLUCOSE 4,6-DEHYDRATASE-RELATED"/>
    <property type="match status" value="1"/>
</dbReference>
<dbReference type="EMBL" id="QEKH01000001">
    <property type="protein sequence ID" value="PVY45822.1"/>
    <property type="molecule type" value="Genomic_DNA"/>
</dbReference>
<dbReference type="AlphaFoldDB" id="A0A2U1BB00"/>
<accession>A0A2U1BB00</accession>
<dbReference type="Pfam" id="PF07993">
    <property type="entry name" value="NAD_binding_4"/>
    <property type="match status" value="1"/>
</dbReference>
<comment type="caution">
    <text evidence="2">The sequence shown here is derived from an EMBL/GenBank/DDBJ whole genome shotgun (WGS) entry which is preliminary data.</text>
</comment>
<sequence>MKKIFLTGITGLVGSAFVVALLREREDYEIVCLARKSPVKSALQRTQEIIRDECKFDGCPELADRILKSVKVIEGDVVTMDPEAMAKDPLLQGTDIVFHCAADVNLGKDPTGKTFRINYTGTENMVKLAQLLKVKEFHYVGTAYIAGKLVGRAIEDKPVDNGFNNPYEESKYKAEMLVRNSGIPFTVYRPAIVTGRRSDGRIRKPLAFYRILEFLGKLKSHQCSKHGQNPVDWANLQINFATEPSEHVYFVPIDYVQEAITALFQRPVCNRAYHITGDSPVSTRQIENTICSVLRLDGVTVDGGEVAPTMDNKLMSRFLGDLFPYFSSDIVFDQSNVRNELGPQILDWEYGTKGQETLIRSFYLDYFPNVEWLQTLAKAPIERQPRR</sequence>
<evidence type="ECO:0000259" key="1">
    <source>
        <dbReference type="Pfam" id="PF07993"/>
    </source>
</evidence>
<dbReference type="SUPFAM" id="SSF51735">
    <property type="entry name" value="NAD(P)-binding Rossmann-fold domains"/>
    <property type="match status" value="1"/>
</dbReference>
<proteinExistence type="predicted"/>
<dbReference type="Gene3D" id="3.40.50.720">
    <property type="entry name" value="NAD(P)-binding Rossmann-like Domain"/>
    <property type="match status" value="1"/>
</dbReference>
<dbReference type="Proteomes" id="UP000245959">
    <property type="component" value="Unassembled WGS sequence"/>
</dbReference>
<dbReference type="RefSeq" id="WP_116882219.1">
    <property type="nucleotide sequence ID" value="NZ_QEKH01000001.1"/>
</dbReference>
<protein>
    <submittedName>
        <fullName evidence="2">Male sterility protein</fullName>
    </submittedName>
</protein>
<dbReference type="InterPro" id="IPR013120">
    <property type="entry name" value="FAR_NAD-bd"/>
</dbReference>
<dbReference type="GeneID" id="78293549"/>